<proteinExistence type="predicted"/>
<protein>
    <submittedName>
        <fullName evidence="1">Uncharacterized protein</fullName>
    </submittedName>
</protein>
<dbReference type="Proteomes" id="UP000461585">
    <property type="component" value="Unassembled WGS sequence"/>
</dbReference>
<evidence type="ECO:0000313" key="1">
    <source>
        <dbReference type="EMBL" id="NDL67698.1"/>
    </source>
</evidence>
<accession>A0A7X5KNE1</accession>
<comment type="caution">
    <text evidence="1">The sequence shown here is derived from an EMBL/GenBank/DDBJ whole genome shotgun (WGS) entry which is preliminary data.</text>
</comment>
<reference evidence="1 2" key="1">
    <citation type="submission" date="2020-01" db="EMBL/GenBank/DDBJ databases">
        <title>Anaeroalcalibacter tamaniensis gen. nov., sp. nov., moderately halophilic strictly anaerobic fermenter bacterium from mud volcano of Taman peninsula.</title>
        <authorList>
            <person name="Frolova A."/>
            <person name="Merkel A.Y."/>
            <person name="Slobodkin A.I."/>
        </authorList>
    </citation>
    <scope>NUCLEOTIDE SEQUENCE [LARGE SCALE GENOMIC DNA]</scope>
    <source>
        <strain evidence="1 2">F-3ap</strain>
    </source>
</reference>
<dbReference type="RefSeq" id="WP_162370425.1">
    <property type="nucleotide sequence ID" value="NZ_JAAEEH010000019.1"/>
</dbReference>
<dbReference type="AlphaFoldDB" id="A0A7X5KNE1"/>
<name>A0A7X5KNE1_9FIRM</name>
<evidence type="ECO:0000313" key="2">
    <source>
        <dbReference type="Proteomes" id="UP000461585"/>
    </source>
</evidence>
<dbReference type="EMBL" id="JAAEEH010000019">
    <property type="protein sequence ID" value="NDL67698.1"/>
    <property type="molecule type" value="Genomic_DNA"/>
</dbReference>
<keyword evidence="2" id="KW-1185">Reference proteome</keyword>
<sequence>MAIAEATLYAVQSFIGRIEDQNTGKANDINSHKIVVSTRKFGKYDIKTSTEQVNEKYGIEIMTYKADESVVSKLRGQAYPVEGKLDFDIIAGKVYVNDFLVDGVDY</sequence>
<gene>
    <name evidence="1" type="ORF">GXN74_08060</name>
</gene>
<organism evidence="1 2">
    <name type="scientific">Anaerotalea alkaliphila</name>
    <dbReference type="NCBI Taxonomy" id="2662126"/>
    <lineage>
        <taxon>Bacteria</taxon>
        <taxon>Bacillati</taxon>
        <taxon>Bacillota</taxon>
        <taxon>Clostridia</taxon>
        <taxon>Eubacteriales</taxon>
        <taxon>Anaerotalea</taxon>
    </lineage>
</organism>